<comment type="caution">
    <text evidence="2">The sequence shown here is derived from an EMBL/GenBank/DDBJ whole genome shotgun (WGS) entry which is preliminary data.</text>
</comment>
<dbReference type="EMBL" id="JAMQBK010000014">
    <property type="protein sequence ID" value="MCM2369826.1"/>
    <property type="molecule type" value="Genomic_DNA"/>
</dbReference>
<dbReference type="Proteomes" id="UP001202961">
    <property type="component" value="Unassembled WGS sequence"/>
</dbReference>
<accession>A0ABT0TYZ7</accession>
<dbReference type="InterPro" id="IPR008979">
    <property type="entry name" value="Galactose-bd-like_sf"/>
</dbReference>
<evidence type="ECO:0000313" key="2">
    <source>
        <dbReference type="EMBL" id="MCM2369826.1"/>
    </source>
</evidence>
<gene>
    <name evidence="2" type="ORF">NB063_04240</name>
</gene>
<protein>
    <submittedName>
        <fullName evidence="2">Uncharacterized protein</fullName>
    </submittedName>
</protein>
<evidence type="ECO:0000313" key="3">
    <source>
        <dbReference type="Proteomes" id="UP001202961"/>
    </source>
</evidence>
<keyword evidence="1" id="KW-0732">Signal</keyword>
<dbReference type="InterPro" id="IPR017853">
    <property type="entry name" value="GH"/>
</dbReference>
<sequence>MRFLFTLATMMIVICPASAQTATDRTGDAKDQSIYGTITEKTPSIPQYFSWINNTNEGSTEAQTLSNLEFFKWLHDEYGMRLGIYAWDAGNIDSANYYGNMQSDKFKCQFPNGWEGIAELAKSFSCRLGLWGGPDGFGDTPEQEQARIDLLVSFCRDYGLQLFKFDAVCTQLRDEKQDSFAKAMTACRQYAPDLVVLNHRLNLGHAKPHATTFLWGGAETYIDVHMRNRSTAPHNRAGALSRGLPPGLQRLTEDHGVCISSCLDFWEDDLVLQGFNRSLILAPEIYGNPWLLRDDEFAKLSRIFNLHYRNRDILVNGIALPEKYGMHAVSRGDSSTRFITLRNLTWEPVTYDVTLNEEIGLTDTGSVEVRRYHPSESILGSFDNGETVQVEVPPFRSYLVMATTKPCQEIGVVGCDYEVVRDTEGKPVLLKLLGLPGSSTTVSLKAGGQTFGKAFVDGQESDAFLADNATIQFPGQPVAVPWHQLLAELKRVDVPADAQQLYEATCFSAENNALEVQSLHRSGPTAIPQVQKARDAFFDQELFWRRGIWDKYMFDGNPETFFSHLHYGRDTRLDGGTLRVDMGEVATVDRLSLDALLPSNDPNQPPMQLTAELSKDLTTWTTVTLTQTKKDNGKAQIAMIGKNGGSCELVDADVFTWEVTLSDAPSFRYVRISNAPERVAEFDASLNGERLDASEWTATNLFAPFSAANPVAAWQAEVEIEDNAAEGSYLCVALDGKHGANKAFAALRVDGEWVGASQRAPSFPCVAWEYPARSQDGSDTHYFPVTDQMRGKTVEVVVLGLSGGKTAITPHTWITTYQSPLESVSIRLEK</sequence>
<name>A0ABT0TYZ7_9BACT</name>
<reference evidence="2 3" key="1">
    <citation type="journal article" date="2022" name="Syst. Appl. Microbiol.">
        <title>Rhodopirellula aestuarii sp. nov., a novel member of the genus Rhodopirellula isolated from brackish sediments collected in the Tagus River estuary, Portugal.</title>
        <authorList>
            <person name="Vitorino I.R."/>
            <person name="Klimek D."/>
            <person name="Calusinska M."/>
            <person name="Lobo-da-Cunha A."/>
            <person name="Vasconcelos V."/>
            <person name="Lage O.M."/>
        </authorList>
    </citation>
    <scope>NUCLEOTIDE SEQUENCE [LARGE SCALE GENOMIC DNA]</scope>
    <source>
        <strain evidence="2 3">ICT_H3.1</strain>
    </source>
</reference>
<keyword evidence="3" id="KW-1185">Reference proteome</keyword>
<proteinExistence type="predicted"/>
<organism evidence="2 3">
    <name type="scientific">Aporhodopirellula aestuarii</name>
    <dbReference type="NCBI Taxonomy" id="2950107"/>
    <lineage>
        <taxon>Bacteria</taxon>
        <taxon>Pseudomonadati</taxon>
        <taxon>Planctomycetota</taxon>
        <taxon>Planctomycetia</taxon>
        <taxon>Pirellulales</taxon>
        <taxon>Pirellulaceae</taxon>
        <taxon>Aporhodopirellula</taxon>
    </lineage>
</organism>
<evidence type="ECO:0000256" key="1">
    <source>
        <dbReference type="SAM" id="SignalP"/>
    </source>
</evidence>
<feature type="signal peptide" evidence="1">
    <location>
        <begin position="1"/>
        <end position="19"/>
    </location>
</feature>
<dbReference type="SUPFAM" id="SSF49785">
    <property type="entry name" value="Galactose-binding domain-like"/>
    <property type="match status" value="1"/>
</dbReference>
<dbReference type="SUPFAM" id="SSF51445">
    <property type="entry name" value="(Trans)glycosidases"/>
    <property type="match status" value="1"/>
</dbReference>
<dbReference type="Gene3D" id="2.60.120.260">
    <property type="entry name" value="Galactose-binding domain-like"/>
    <property type="match status" value="1"/>
</dbReference>
<feature type="chain" id="PRO_5046584789" evidence="1">
    <location>
        <begin position="20"/>
        <end position="830"/>
    </location>
</feature>